<evidence type="ECO:0000313" key="8">
    <source>
        <dbReference type="EMBL" id="CAD2220798.1"/>
    </source>
</evidence>
<name>A0A7G2CLS1_9TRYP</name>
<dbReference type="GO" id="GO:0016020">
    <property type="term" value="C:membrane"/>
    <property type="evidence" value="ECO:0007669"/>
    <property type="project" value="UniProtKB-SubCell"/>
</dbReference>
<feature type="transmembrane region" description="Helical" evidence="7">
    <location>
        <begin position="223"/>
        <end position="245"/>
    </location>
</feature>
<feature type="transmembrane region" description="Helical" evidence="7">
    <location>
        <begin position="41"/>
        <end position="65"/>
    </location>
</feature>
<evidence type="ECO:0000256" key="2">
    <source>
        <dbReference type="ARBA" id="ARBA00022448"/>
    </source>
</evidence>
<comment type="similarity">
    <text evidence="7">Belongs to the inorganic phosphate transporter (PiT) (TC 2.A.20) family.</text>
</comment>
<proteinExistence type="inferred from homology"/>
<dbReference type="Pfam" id="PF01384">
    <property type="entry name" value="PHO4"/>
    <property type="match status" value="1"/>
</dbReference>
<feature type="transmembrane region" description="Helical" evidence="7">
    <location>
        <begin position="449"/>
        <end position="467"/>
    </location>
</feature>
<feature type="transmembrane region" description="Helical" evidence="7">
    <location>
        <begin position="116"/>
        <end position="134"/>
    </location>
</feature>
<feature type="transmembrane region" description="Helical" evidence="7">
    <location>
        <begin position="499"/>
        <end position="517"/>
    </location>
</feature>
<evidence type="ECO:0000256" key="3">
    <source>
        <dbReference type="ARBA" id="ARBA00022592"/>
    </source>
</evidence>
<dbReference type="GO" id="GO:0035435">
    <property type="term" value="P:phosphate ion transmembrane transport"/>
    <property type="evidence" value="ECO:0007669"/>
    <property type="project" value="TreeGrafter"/>
</dbReference>
<evidence type="ECO:0000256" key="7">
    <source>
        <dbReference type="RuleBase" id="RU363058"/>
    </source>
</evidence>
<dbReference type="InterPro" id="IPR001204">
    <property type="entry name" value="Phos_transporter"/>
</dbReference>
<evidence type="ECO:0000256" key="1">
    <source>
        <dbReference type="ARBA" id="ARBA00004141"/>
    </source>
</evidence>
<evidence type="ECO:0000256" key="5">
    <source>
        <dbReference type="ARBA" id="ARBA00022989"/>
    </source>
</evidence>
<evidence type="ECO:0000256" key="4">
    <source>
        <dbReference type="ARBA" id="ARBA00022692"/>
    </source>
</evidence>
<evidence type="ECO:0000256" key="6">
    <source>
        <dbReference type="ARBA" id="ARBA00023136"/>
    </source>
</evidence>
<reference evidence="8 9" key="1">
    <citation type="submission" date="2020-08" db="EMBL/GenBank/DDBJ databases">
        <authorList>
            <person name="Newling K."/>
            <person name="Davey J."/>
            <person name="Forrester S."/>
        </authorList>
    </citation>
    <scope>NUCLEOTIDE SEQUENCE [LARGE SCALE GENOMIC DNA]</scope>
    <source>
        <strain evidence="9">Crithidia deanei Carvalho (ATCC PRA-265)</strain>
    </source>
</reference>
<dbReference type="PANTHER" id="PTHR11101:SF96">
    <property type="entry name" value="PHOSPHATE TRANSPORTER"/>
    <property type="match status" value="1"/>
</dbReference>
<feature type="transmembrane region" description="Helical" evidence="7">
    <location>
        <begin position="154"/>
        <end position="178"/>
    </location>
</feature>
<keyword evidence="5 7" id="KW-1133">Transmembrane helix</keyword>
<comment type="subcellular location">
    <subcellularLocation>
        <location evidence="1 7">Membrane</location>
        <topology evidence="1 7">Multi-pass membrane protein</topology>
    </subcellularLocation>
</comment>
<organism evidence="8 9">
    <name type="scientific">Angomonas deanei</name>
    <dbReference type="NCBI Taxonomy" id="59799"/>
    <lineage>
        <taxon>Eukaryota</taxon>
        <taxon>Discoba</taxon>
        <taxon>Euglenozoa</taxon>
        <taxon>Kinetoplastea</taxon>
        <taxon>Metakinetoplastina</taxon>
        <taxon>Trypanosomatida</taxon>
        <taxon>Trypanosomatidae</taxon>
        <taxon>Strigomonadinae</taxon>
        <taxon>Angomonas</taxon>
    </lineage>
</organism>
<comment type="function">
    <text evidence="7">Sodium-phosphate symporter.</text>
</comment>
<sequence>MIQPYLWIAIVGGIVAFLVGAGVGMNDLANAFGTTYGAKILNLWQICILASICEFGGSISLGGAVTSTISGGIADTKNFETEPYLFMYGMLCASCCAFAWLVFATVYVLPVSSTHSIVGGVIGFGLVHGGGNGVKWAPRQDSFPFVGGVVPVIASWFISPTLTGAVAAIIYSLIRFLVMRPKNCVNRATYCLPIIILVAFFLEGFFIMYKGAGKKLKWSIGKALWVAVIIGAGAAALSVAFIPLLRRRIRKLQAREAEAAEAKAREDSEAVDVRSRADEDGEIVLEGEPQNDKQSNGEVVKAGEVRSATGAVVEVEQSTPVDDDAELEDAVSRASKAEAEEEEYDAEFRAGIERYNKHAEYVFRFLQVFTAICASFAHGASDVSNAVGPFAAIYHIYQNKNLKFGDTEIWILCIGGAGLVVGLSTFGIRLMRLLGDKITLITPCRGFSAELAAAMVVSFASAFGIPVSSTHCITGGVLAISICDVGFLNIKWMMVLKLYIGWIGTLIITAIASAAMYSQGVYAPVE</sequence>
<dbReference type="GO" id="GO:0005315">
    <property type="term" value="F:phosphate transmembrane transporter activity"/>
    <property type="evidence" value="ECO:0007669"/>
    <property type="project" value="InterPro"/>
</dbReference>
<gene>
    <name evidence="8" type="ORF">ADEAN_000832100</name>
</gene>
<dbReference type="VEuPathDB" id="TriTrypDB:ADEAN_000832100"/>
<keyword evidence="9" id="KW-1185">Reference proteome</keyword>
<evidence type="ECO:0000313" key="9">
    <source>
        <dbReference type="Proteomes" id="UP000515908"/>
    </source>
</evidence>
<keyword evidence="4 7" id="KW-0812">Transmembrane</keyword>
<feature type="transmembrane region" description="Helical" evidence="7">
    <location>
        <begin position="6"/>
        <end position="29"/>
    </location>
</feature>
<keyword evidence="3 7" id="KW-0592">Phosphate transport</keyword>
<accession>A0A7G2CLS1</accession>
<feature type="transmembrane region" description="Helical" evidence="7">
    <location>
        <begin position="409"/>
        <end position="428"/>
    </location>
</feature>
<keyword evidence="2 7" id="KW-0813">Transport</keyword>
<dbReference type="PANTHER" id="PTHR11101">
    <property type="entry name" value="PHOSPHATE TRANSPORTER"/>
    <property type="match status" value="1"/>
</dbReference>
<keyword evidence="6 7" id="KW-0472">Membrane</keyword>
<feature type="transmembrane region" description="Helical" evidence="7">
    <location>
        <begin position="85"/>
        <end position="109"/>
    </location>
</feature>
<feature type="transmembrane region" description="Helical" evidence="7">
    <location>
        <begin position="190"/>
        <end position="211"/>
    </location>
</feature>
<dbReference type="Proteomes" id="UP000515908">
    <property type="component" value="Chromosome 18"/>
</dbReference>
<dbReference type="EMBL" id="LR877162">
    <property type="protein sequence ID" value="CAD2220798.1"/>
    <property type="molecule type" value="Genomic_DNA"/>
</dbReference>
<dbReference type="AlphaFoldDB" id="A0A7G2CLS1"/>
<protein>
    <recommendedName>
        <fullName evidence="7">Phosphate transporter</fullName>
    </recommendedName>
</protein>